<evidence type="ECO:0000313" key="4">
    <source>
        <dbReference type="Proteomes" id="UP000566663"/>
    </source>
</evidence>
<dbReference type="Proteomes" id="UP000566663">
    <property type="component" value="Unassembled WGS sequence"/>
</dbReference>
<dbReference type="AlphaFoldDB" id="A0A7W8HWP8"/>
<name>A0A7W8HWP8_9CAUL</name>
<feature type="chain" id="PRO_5031546892" description="Bacterial Ig domain-containing protein" evidence="2">
    <location>
        <begin position="20"/>
        <end position="249"/>
    </location>
</feature>
<reference evidence="3 4" key="1">
    <citation type="submission" date="2020-08" db="EMBL/GenBank/DDBJ databases">
        <title>Genomic Encyclopedia of Type Strains, Phase IV (KMG-IV): sequencing the most valuable type-strain genomes for metagenomic binning, comparative biology and taxonomic classification.</title>
        <authorList>
            <person name="Goeker M."/>
        </authorList>
    </citation>
    <scope>NUCLEOTIDE SEQUENCE [LARGE SCALE GENOMIC DNA]</scope>
    <source>
        <strain evidence="3 4">DSM 25335</strain>
    </source>
</reference>
<keyword evidence="4" id="KW-1185">Reference proteome</keyword>
<proteinExistence type="predicted"/>
<evidence type="ECO:0000313" key="3">
    <source>
        <dbReference type="EMBL" id="MBB5291069.1"/>
    </source>
</evidence>
<gene>
    <name evidence="3" type="ORF">HNQ67_000565</name>
</gene>
<organism evidence="3 4">
    <name type="scientific">Brevundimonas basaltis</name>
    <dbReference type="NCBI Taxonomy" id="472166"/>
    <lineage>
        <taxon>Bacteria</taxon>
        <taxon>Pseudomonadati</taxon>
        <taxon>Pseudomonadota</taxon>
        <taxon>Alphaproteobacteria</taxon>
        <taxon>Caulobacterales</taxon>
        <taxon>Caulobacteraceae</taxon>
        <taxon>Brevundimonas</taxon>
    </lineage>
</organism>
<dbReference type="RefSeq" id="WP_183252117.1">
    <property type="nucleotide sequence ID" value="NZ_BAAAFF010000004.1"/>
</dbReference>
<evidence type="ECO:0008006" key="5">
    <source>
        <dbReference type="Google" id="ProtNLM"/>
    </source>
</evidence>
<keyword evidence="2" id="KW-0732">Signal</keyword>
<dbReference type="EMBL" id="JACHFZ010000001">
    <property type="protein sequence ID" value="MBB5291069.1"/>
    <property type="molecule type" value="Genomic_DNA"/>
</dbReference>
<dbReference type="PROSITE" id="PS51257">
    <property type="entry name" value="PROKAR_LIPOPROTEIN"/>
    <property type="match status" value="1"/>
</dbReference>
<evidence type="ECO:0000256" key="1">
    <source>
        <dbReference type="SAM" id="MobiDB-lite"/>
    </source>
</evidence>
<feature type="signal peptide" evidence="2">
    <location>
        <begin position="1"/>
        <end position="19"/>
    </location>
</feature>
<comment type="caution">
    <text evidence="3">The sequence shown here is derived from an EMBL/GenBank/DDBJ whole genome shotgun (WGS) entry which is preliminary data.</text>
</comment>
<sequence>MKRAMLSMAAAVLAGGAAACSPSPPERTASEAQAAREWARPPVIERVERAGTSLMVSGVADPGARVVLRGDDGAAFAATADPGGGFDIRVPVPAGHRLLHAETQIGQDAAPAPDRLLILAAGKGPIAVLRAGGATRRLDPAPVLGAIDSDGHMRLASGRVPPGTPAVEIQTGGETVPVVPDAEGRWSVILAPREGTDQVRVGGRDFAWPGEGGASGDWQVERIGAGWRIRWTGPGGSGQTTWLPDATAP</sequence>
<feature type="region of interest" description="Disordered" evidence="1">
    <location>
        <begin position="17"/>
        <end position="37"/>
    </location>
</feature>
<evidence type="ECO:0000256" key="2">
    <source>
        <dbReference type="SAM" id="SignalP"/>
    </source>
</evidence>
<accession>A0A7W8HWP8</accession>
<protein>
    <recommendedName>
        <fullName evidence="5">Bacterial Ig domain-containing protein</fullName>
    </recommendedName>
</protein>